<dbReference type="STRING" id="1121322.SAMN02745136_02990"/>
<name>A0A1M6U4P2_9FIRM</name>
<dbReference type="InterPro" id="IPR046335">
    <property type="entry name" value="LacI/GalR-like_sensor"/>
</dbReference>
<feature type="domain" description="HTH lacI-type" evidence="4">
    <location>
        <begin position="6"/>
        <end position="60"/>
    </location>
</feature>
<evidence type="ECO:0000313" key="6">
    <source>
        <dbReference type="Proteomes" id="UP000184386"/>
    </source>
</evidence>
<dbReference type="InterPro" id="IPR028082">
    <property type="entry name" value="Peripla_BP_I"/>
</dbReference>
<dbReference type="SUPFAM" id="SSF53822">
    <property type="entry name" value="Periplasmic binding protein-like I"/>
    <property type="match status" value="1"/>
</dbReference>
<proteinExistence type="predicted"/>
<dbReference type="PANTHER" id="PTHR30146:SF109">
    <property type="entry name" value="HTH-TYPE TRANSCRIPTIONAL REGULATOR GALS"/>
    <property type="match status" value="1"/>
</dbReference>
<dbReference type="InterPro" id="IPR000843">
    <property type="entry name" value="HTH_LacI"/>
</dbReference>
<keyword evidence="3" id="KW-0804">Transcription</keyword>
<dbReference type="AlphaFoldDB" id="A0A1M6U4P2"/>
<keyword evidence="6" id="KW-1185">Reference proteome</keyword>
<dbReference type="CDD" id="cd01392">
    <property type="entry name" value="HTH_LacI"/>
    <property type="match status" value="1"/>
</dbReference>
<evidence type="ECO:0000259" key="4">
    <source>
        <dbReference type="PROSITE" id="PS50932"/>
    </source>
</evidence>
<dbReference type="Gene3D" id="3.40.50.2300">
    <property type="match status" value="2"/>
</dbReference>
<sequence length="341" mass="38446">MSEKAITVYDIAREAGVSPATVSRVLTSNARVSEEKRQRIEELIKKYDFEPNGLARSLSKQETKTIGMIVPDIRNPYFSNIFIECEMLASQYGYNMILCNTMNDLTSEMGHLKNLCEKHVDAIIQVGGNADEIEPNIEYVNLINKTARKMPIVVGGEFPGAECYKVYTEKEHGMGKLIDYLIQYGHRRIALIGGRNTVIPTVRKRESLKHYLQIYDLEPDPELITDSDYGIEGGYESMKKLLDRNNIPTAIIAVNDQVAIGVMRACAESKIRIPSDLSLVAFDDTYFSEIAIPQLTSVNYNLKLHSEKMMATIIDSINGNETERVKSVETFLTIRDSCQKI</sequence>
<dbReference type="Gene3D" id="1.10.260.40">
    <property type="entry name" value="lambda repressor-like DNA-binding domains"/>
    <property type="match status" value="1"/>
</dbReference>
<dbReference type="PRINTS" id="PR00036">
    <property type="entry name" value="HTHLACI"/>
</dbReference>
<dbReference type="Proteomes" id="UP000184386">
    <property type="component" value="Unassembled WGS sequence"/>
</dbReference>
<dbReference type="PANTHER" id="PTHR30146">
    <property type="entry name" value="LACI-RELATED TRANSCRIPTIONAL REPRESSOR"/>
    <property type="match status" value="1"/>
</dbReference>
<dbReference type="PROSITE" id="PS00356">
    <property type="entry name" value="HTH_LACI_1"/>
    <property type="match status" value="1"/>
</dbReference>
<accession>A0A1M6U4P2</accession>
<dbReference type="EMBL" id="FRAC01000014">
    <property type="protein sequence ID" value="SHK64146.1"/>
    <property type="molecule type" value="Genomic_DNA"/>
</dbReference>
<dbReference type="SUPFAM" id="SSF47413">
    <property type="entry name" value="lambda repressor-like DNA-binding domains"/>
    <property type="match status" value="1"/>
</dbReference>
<organism evidence="5 6">
    <name type="scientific">Anaerocolumna jejuensis DSM 15929</name>
    <dbReference type="NCBI Taxonomy" id="1121322"/>
    <lineage>
        <taxon>Bacteria</taxon>
        <taxon>Bacillati</taxon>
        <taxon>Bacillota</taxon>
        <taxon>Clostridia</taxon>
        <taxon>Lachnospirales</taxon>
        <taxon>Lachnospiraceae</taxon>
        <taxon>Anaerocolumna</taxon>
    </lineage>
</organism>
<dbReference type="InterPro" id="IPR010982">
    <property type="entry name" value="Lambda_DNA-bd_dom_sf"/>
</dbReference>
<keyword evidence="1" id="KW-0805">Transcription regulation</keyword>
<keyword evidence="2" id="KW-0238">DNA-binding</keyword>
<evidence type="ECO:0000313" key="5">
    <source>
        <dbReference type="EMBL" id="SHK64146.1"/>
    </source>
</evidence>
<protein>
    <submittedName>
        <fullName evidence="5">Transcriptional regulator, LacI family</fullName>
    </submittedName>
</protein>
<evidence type="ECO:0000256" key="1">
    <source>
        <dbReference type="ARBA" id="ARBA00023015"/>
    </source>
</evidence>
<dbReference type="PROSITE" id="PS50932">
    <property type="entry name" value="HTH_LACI_2"/>
    <property type="match status" value="1"/>
</dbReference>
<dbReference type="GO" id="GO:0000976">
    <property type="term" value="F:transcription cis-regulatory region binding"/>
    <property type="evidence" value="ECO:0007669"/>
    <property type="project" value="TreeGrafter"/>
</dbReference>
<dbReference type="GO" id="GO:0003700">
    <property type="term" value="F:DNA-binding transcription factor activity"/>
    <property type="evidence" value="ECO:0007669"/>
    <property type="project" value="TreeGrafter"/>
</dbReference>
<dbReference type="Pfam" id="PF00356">
    <property type="entry name" value="LacI"/>
    <property type="match status" value="1"/>
</dbReference>
<dbReference type="Pfam" id="PF13377">
    <property type="entry name" value="Peripla_BP_3"/>
    <property type="match status" value="1"/>
</dbReference>
<reference evidence="5 6" key="1">
    <citation type="submission" date="2016-11" db="EMBL/GenBank/DDBJ databases">
        <authorList>
            <person name="Jaros S."/>
            <person name="Januszkiewicz K."/>
            <person name="Wedrychowicz H."/>
        </authorList>
    </citation>
    <scope>NUCLEOTIDE SEQUENCE [LARGE SCALE GENOMIC DNA]</scope>
    <source>
        <strain evidence="5 6">DSM 15929</strain>
    </source>
</reference>
<evidence type="ECO:0000256" key="3">
    <source>
        <dbReference type="ARBA" id="ARBA00023163"/>
    </source>
</evidence>
<dbReference type="CDD" id="cd06267">
    <property type="entry name" value="PBP1_LacI_sugar_binding-like"/>
    <property type="match status" value="1"/>
</dbReference>
<dbReference type="RefSeq" id="WP_073277307.1">
    <property type="nucleotide sequence ID" value="NZ_FRAC01000014.1"/>
</dbReference>
<dbReference type="SMART" id="SM00354">
    <property type="entry name" value="HTH_LACI"/>
    <property type="match status" value="1"/>
</dbReference>
<gene>
    <name evidence="5" type="ORF">SAMN02745136_02990</name>
</gene>
<evidence type="ECO:0000256" key="2">
    <source>
        <dbReference type="ARBA" id="ARBA00023125"/>
    </source>
</evidence>